<name>A0ABP5L6V9_9ACTN</name>
<reference evidence="2" key="1">
    <citation type="journal article" date="2019" name="Int. J. Syst. Evol. Microbiol.">
        <title>The Global Catalogue of Microorganisms (GCM) 10K type strain sequencing project: providing services to taxonomists for standard genome sequencing and annotation.</title>
        <authorList>
            <consortium name="The Broad Institute Genomics Platform"/>
            <consortium name="The Broad Institute Genome Sequencing Center for Infectious Disease"/>
            <person name="Wu L."/>
            <person name="Ma J."/>
        </authorList>
    </citation>
    <scope>NUCLEOTIDE SEQUENCE [LARGE SCALE GENOMIC DNA]</scope>
    <source>
        <strain evidence="2">JCM 14560</strain>
    </source>
</reference>
<proteinExistence type="predicted"/>
<keyword evidence="2" id="KW-1185">Reference proteome</keyword>
<evidence type="ECO:0008006" key="3">
    <source>
        <dbReference type="Google" id="ProtNLM"/>
    </source>
</evidence>
<dbReference type="EMBL" id="BAAANT010000012">
    <property type="protein sequence ID" value="GAA2141611.1"/>
    <property type="molecule type" value="Genomic_DNA"/>
</dbReference>
<accession>A0ABP5L6V9</accession>
<gene>
    <name evidence="1" type="ORF">GCM10009760_25960</name>
</gene>
<dbReference type="Proteomes" id="UP001422759">
    <property type="component" value="Unassembled WGS sequence"/>
</dbReference>
<sequence>MARKQPSIRVSGLREFRERVEESARAKPDAMKSMFDHVGKIIVDNAIPMIEGDFVSAADRRTGALVDSLRTQSSDRAGRVVMGYPKRVAYAGWWEFGGPKAPGSRPPNREWIKQGRSIIPALHKNEELVLTAMDAAIAVLAAVIDG</sequence>
<comment type="caution">
    <text evidence="1">The sequence shown here is derived from an EMBL/GenBank/DDBJ whole genome shotgun (WGS) entry which is preliminary data.</text>
</comment>
<evidence type="ECO:0000313" key="2">
    <source>
        <dbReference type="Proteomes" id="UP001422759"/>
    </source>
</evidence>
<dbReference type="RefSeq" id="WP_344464217.1">
    <property type="nucleotide sequence ID" value="NZ_BAAANT010000012.1"/>
</dbReference>
<protein>
    <recommendedName>
        <fullName evidence="3">HK97 gp10 family phage protein</fullName>
    </recommendedName>
</protein>
<organism evidence="1 2">
    <name type="scientific">Kitasatospora kazusensis</name>
    <dbReference type="NCBI Taxonomy" id="407974"/>
    <lineage>
        <taxon>Bacteria</taxon>
        <taxon>Bacillati</taxon>
        <taxon>Actinomycetota</taxon>
        <taxon>Actinomycetes</taxon>
        <taxon>Kitasatosporales</taxon>
        <taxon>Streptomycetaceae</taxon>
        <taxon>Kitasatospora</taxon>
    </lineage>
</organism>
<evidence type="ECO:0000313" key="1">
    <source>
        <dbReference type="EMBL" id="GAA2141611.1"/>
    </source>
</evidence>